<protein>
    <submittedName>
        <fullName evidence="2">Uncharacterized protein</fullName>
    </submittedName>
</protein>
<accession>A0A1I6RR06</accession>
<name>A0A1I6RR06_9EURY</name>
<keyword evidence="3" id="KW-1185">Reference proteome</keyword>
<dbReference type="EMBL" id="FOZS01000002">
    <property type="protein sequence ID" value="SFS67157.1"/>
    <property type="molecule type" value="Genomic_DNA"/>
</dbReference>
<feature type="transmembrane region" description="Helical" evidence="1">
    <location>
        <begin position="20"/>
        <end position="39"/>
    </location>
</feature>
<feature type="transmembrane region" description="Helical" evidence="1">
    <location>
        <begin position="113"/>
        <end position="135"/>
    </location>
</feature>
<keyword evidence="1" id="KW-1133">Transmembrane helix</keyword>
<feature type="transmembrane region" description="Helical" evidence="1">
    <location>
        <begin position="46"/>
        <end position="66"/>
    </location>
</feature>
<reference evidence="3" key="1">
    <citation type="submission" date="2016-10" db="EMBL/GenBank/DDBJ databases">
        <authorList>
            <person name="Varghese N."/>
            <person name="Submissions S."/>
        </authorList>
    </citation>
    <scope>NUCLEOTIDE SEQUENCE [LARGE SCALE GENOMIC DNA]</scope>
    <source>
        <strain evidence="3">DSM 22427</strain>
    </source>
</reference>
<dbReference type="Proteomes" id="UP000199199">
    <property type="component" value="Unassembled WGS sequence"/>
</dbReference>
<evidence type="ECO:0000313" key="3">
    <source>
        <dbReference type="Proteomes" id="UP000199199"/>
    </source>
</evidence>
<proteinExistence type="predicted"/>
<feature type="transmembrane region" description="Helical" evidence="1">
    <location>
        <begin position="86"/>
        <end position="106"/>
    </location>
</feature>
<gene>
    <name evidence="2" type="ORF">SAMN04488556_2014</name>
</gene>
<sequence>MPGTFEPDDDAFEGTPLTPTRLAVVVGVGDVFIFSLIGYMVLENPAFGPIAGLLVGLGIYHTLPIFMQPAGLEAEHDDRDVSPVRAYHRLAAGFGFSIAGILFFAMGMTDMDIVLGIPGALVVAALVYLVAGFALPNAGLEN</sequence>
<keyword evidence="1" id="KW-0472">Membrane</keyword>
<evidence type="ECO:0000256" key="1">
    <source>
        <dbReference type="SAM" id="Phobius"/>
    </source>
</evidence>
<dbReference type="AlphaFoldDB" id="A0A1I6RR06"/>
<organism evidence="2 3">
    <name type="scientific">Halostagnicola kamekurae</name>
    <dbReference type="NCBI Taxonomy" id="619731"/>
    <lineage>
        <taxon>Archaea</taxon>
        <taxon>Methanobacteriati</taxon>
        <taxon>Methanobacteriota</taxon>
        <taxon>Stenosarchaea group</taxon>
        <taxon>Halobacteria</taxon>
        <taxon>Halobacteriales</taxon>
        <taxon>Natrialbaceae</taxon>
        <taxon>Halostagnicola</taxon>
    </lineage>
</organism>
<dbReference type="RefSeq" id="WP_245779428.1">
    <property type="nucleotide sequence ID" value="NZ_FOZS01000002.1"/>
</dbReference>
<evidence type="ECO:0000313" key="2">
    <source>
        <dbReference type="EMBL" id="SFS67157.1"/>
    </source>
</evidence>
<keyword evidence="1" id="KW-0812">Transmembrane</keyword>